<dbReference type="EMBL" id="KQ242688">
    <property type="protein sequence ID" value="KNC77587.1"/>
    <property type="molecule type" value="Genomic_DNA"/>
</dbReference>
<organism evidence="2 3">
    <name type="scientific">Sphaeroforma arctica JP610</name>
    <dbReference type="NCBI Taxonomy" id="667725"/>
    <lineage>
        <taxon>Eukaryota</taxon>
        <taxon>Ichthyosporea</taxon>
        <taxon>Ichthyophonida</taxon>
        <taxon>Sphaeroforma</taxon>
    </lineage>
</organism>
<feature type="region of interest" description="Disordered" evidence="1">
    <location>
        <begin position="1"/>
        <end position="30"/>
    </location>
</feature>
<proteinExistence type="predicted"/>
<protein>
    <recommendedName>
        <fullName evidence="4">Surfeit locus protein 2</fullName>
    </recommendedName>
</protein>
<dbReference type="GeneID" id="25910458"/>
<dbReference type="OrthoDB" id="127285at2759"/>
<gene>
    <name evidence="2" type="ORF">SARC_09954</name>
</gene>
<feature type="compositionally biased region" description="Basic and acidic residues" evidence="1">
    <location>
        <begin position="227"/>
        <end position="240"/>
    </location>
</feature>
<dbReference type="Pfam" id="PF05477">
    <property type="entry name" value="SURF2"/>
    <property type="match status" value="1"/>
</dbReference>
<evidence type="ECO:0000256" key="1">
    <source>
        <dbReference type="SAM" id="MobiDB-lite"/>
    </source>
</evidence>
<feature type="compositionally biased region" description="Basic residues" evidence="1">
    <location>
        <begin position="262"/>
        <end position="282"/>
    </location>
</feature>
<feature type="compositionally biased region" description="Low complexity" evidence="1">
    <location>
        <begin position="1"/>
        <end position="15"/>
    </location>
</feature>
<dbReference type="eggNOG" id="ENOG502QW1X">
    <property type="taxonomic scope" value="Eukaryota"/>
</dbReference>
<sequence length="282" mass="31694">MANQTPTSNKTETTTEAPKVPSIPEHVAPPAKPLSEEVKAWLEENSGIYELLPNGKLQCQFTKHEIPGRIELLEKHLTSRKYLLAKNRAAVVIPDEYKEIVVKNEKKKKGNMLFCIVTKRSFLSTPEELSLHLSGRRFKNAYRKYLVQKEIEAKEAAELEDADDILKNEDMFLDMIKSDASDSEDDAGGSDDEDDENEDDEDMKNSDNEVDGMYVDEDAAKSVPAEVGKDADKEKSENHRVAASKGANKQKIKVQKSVNGNSRKRKAMSRGNKRKEHKSTST</sequence>
<dbReference type="PANTHER" id="PTHR34348:SF1">
    <property type="entry name" value="SURFEIT LOCUS PROTEIN 2"/>
    <property type="match status" value="1"/>
</dbReference>
<name>A0A0L0FLD6_9EUKA</name>
<dbReference type="InterPro" id="IPR008833">
    <property type="entry name" value="Surf2"/>
</dbReference>
<evidence type="ECO:0000313" key="3">
    <source>
        <dbReference type="Proteomes" id="UP000054560"/>
    </source>
</evidence>
<evidence type="ECO:0000313" key="2">
    <source>
        <dbReference type="EMBL" id="KNC77587.1"/>
    </source>
</evidence>
<dbReference type="PANTHER" id="PTHR34348">
    <property type="entry name" value="SURFEIT LOCUS PROTEIN 2"/>
    <property type="match status" value="1"/>
</dbReference>
<dbReference type="Proteomes" id="UP000054560">
    <property type="component" value="Unassembled WGS sequence"/>
</dbReference>
<keyword evidence="3" id="KW-1185">Reference proteome</keyword>
<evidence type="ECO:0008006" key="4">
    <source>
        <dbReference type="Google" id="ProtNLM"/>
    </source>
</evidence>
<accession>A0A0L0FLD6</accession>
<dbReference type="RefSeq" id="XP_014151489.1">
    <property type="nucleotide sequence ID" value="XM_014296014.1"/>
</dbReference>
<feature type="compositionally biased region" description="Acidic residues" evidence="1">
    <location>
        <begin position="181"/>
        <end position="217"/>
    </location>
</feature>
<dbReference type="AlphaFoldDB" id="A0A0L0FLD6"/>
<reference evidence="2 3" key="1">
    <citation type="submission" date="2011-02" db="EMBL/GenBank/DDBJ databases">
        <title>The Genome Sequence of Sphaeroforma arctica JP610.</title>
        <authorList>
            <consortium name="The Broad Institute Genome Sequencing Platform"/>
            <person name="Russ C."/>
            <person name="Cuomo C."/>
            <person name="Young S.K."/>
            <person name="Zeng Q."/>
            <person name="Gargeya S."/>
            <person name="Alvarado L."/>
            <person name="Berlin A."/>
            <person name="Chapman S.B."/>
            <person name="Chen Z."/>
            <person name="Freedman E."/>
            <person name="Gellesch M."/>
            <person name="Goldberg J."/>
            <person name="Griggs A."/>
            <person name="Gujja S."/>
            <person name="Heilman E."/>
            <person name="Heiman D."/>
            <person name="Howarth C."/>
            <person name="Mehta T."/>
            <person name="Neiman D."/>
            <person name="Pearson M."/>
            <person name="Roberts A."/>
            <person name="Saif S."/>
            <person name="Shea T."/>
            <person name="Shenoy N."/>
            <person name="Sisk P."/>
            <person name="Stolte C."/>
            <person name="Sykes S."/>
            <person name="White J."/>
            <person name="Yandava C."/>
            <person name="Burger G."/>
            <person name="Gray M.W."/>
            <person name="Holland P.W.H."/>
            <person name="King N."/>
            <person name="Lang F.B.F."/>
            <person name="Roger A.J."/>
            <person name="Ruiz-Trillo I."/>
            <person name="Haas B."/>
            <person name="Nusbaum C."/>
            <person name="Birren B."/>
        </authorList>
    </citation>
    <scope>NUCLEOTIDE SEQUENCE [LARGE SCALE GENOMIC DNA]</scope>
    <source>
        <strain evidence="2 3">JP610</strain>
    </source>
</reference>
<feature type="region of interest" description="Disordered" evidence="1">
    <location>
        <begin position="179"/>
        <end position="282"/>
    </location>
</feature>